<keyword evidence="4 9" id="KW-0812">Transmembrane</keyword>
<feature type="transmembrane region" description="Helical" evidence="9">
    <location>
        <begin position="558"/>
        <end position="582"/>
    </location>
</feature>
<keyword evidence="12" id="KW-1185">Reference proteome</keyword>
<organism evidence="10">
    <name type="scientific">Candidatus Enterococcus dunnyi</name>
    <dbReference type="NCBI Taxonomy" id="1834192"/>
    <lineage>
        <taxon>Bacteria</taxon>
        <taxon>Bacillati</taxon>
        <taxon>Bacillota</taxon>
        <taxon>Bacilli</taxon>
        <taxon>Lactobacillales</taxon>
        <taxon>Enterococcaceae</taxon>
        <taxon>Enterococcus</taxon>
    </lineage>
</organism>
<comment type="similarity">
    <text evidence="9">Belongs to the KdpA family.</text>
</comment>
<evidence type="ECO:0000256" key="1">
    <source>
        <dbReference type="ARBA" id="ARBA00022448"/>
    </source>
</evidence>
<feature type="transmembrane region" description="Helical" evidence="9">
    <location>
        <begin position="12"/>
        <end position="30"/>
    </location>
</feature>
<keyword evidence="6 9" id="KW-1133">Transmembrane helix</keyword>
<accession>A0A200ITN0</accession>
<reference evidence="10" key="1">
    <citation type="submission" date="2017-05" db="EMBL/GenBank/DDBJ databases">
        <title>The Genome Sequence of Enterococcus sp. 9D6_DIV0238.</title>
        <authorList>
            <consortium name="The Broad Institute Genomics Platform"/>
            <consortium name="The Broad Institute Genomic Center for Infectious Diseases"/>
            <person name="Earl A."/>
            <person name="Manson A."/>
            <person name="Schwartman J."/>
            <person name="Gilmore M."/>
            <person name="Abouelleil A."/>
            <person name="Cao P."/>
            <person name="Chapman S."/>
            <person name="Cusick C."/>
            <person name="Shea T."/>
            <person name="Young S."/>
            <person name="Neafsey D."/>
            <person name="Nusbaum C."/>
            <person name="Birren B."/>
        </authorList>
    </citation>
    <scope>NUCLEOTIDE SEQUENCE [LARGE SCALE GENOMIC DNA]</scope>
    <source>
        <strain evidence="10">9D6_DIV0238</strain>
    </source>
</reference>
<evidence type="ECO:0000256" key="4">
    <source>
        <dbReference type="ARBA" id="ARBA00022692"/>
    </source>
</evidence>
<keyword evidence="1 9" id="KW-0813">Transport</keyword>
<evidence type="ECO:0000256" key="7">
    <source>
        <dbReference type="ARBA" id="ARBA00023065"/>
    </source>
</evidence>
<feature type="transmembrane region" description="Helical" evidence="9">
    <location>
        <begin position="36"/>
        <end position="57"/>
    </location>
</feature>
<dbReference type="EMBL" id="CP147246">
    <property type="protein sequence ID" value="WYJ94904.1"/>
    <property type="molecule type" value="Genomic_DNA"/>
</dbReference>
<keyword evidence="2 9" id="KW-1003">Cell membrane</keyword>
<evidence type="ECO:0000256" key="5">
    <source>
        <dbReference type="ARBA" id="ARBA00022958"/>
    </source>
</evidence>
<feature type="transmembrane region" description="Helical" evidence="9">
    <location>
        <begin position="97"/>
        <end position="122"/>
    </location>
</feature>
<evidence type="ECO:0000256" key="8">
    <source>
        <dbReference type="ARBA" id="ARBA00023136"/>
    </source>
</evidence>
<keyword evidence="3 9" id="KW-0633">Potassium transport</keyword>
<sequence>MKERNFDDDYFGYYRSVIAYLFILPTTLGGSTVSTILIQQFFFFIVLIGLAIPLGVYMNKVMTGQKTFMTRILAPVETKIYQFLGSPAQKAMTAKQYGASVVFFSLFSFLLLMGMLVTQGFLPLNPEKMPGMNVSLAFNTAASFVTNTNWQAYAGEESLSIFSQAFGLTVQNFVSAGVGIAVLFVLLRGFVNRTTKQIGNFWQDLTRIILYVLLPLSFIVSLLLISQGAVQTFAGSVETTSLELGEKIFLPLGTVASQVAIKQLGTNGGGYYGGNSAYPFENPNLISNFIENISILLIPAALIVAFGLFVKDWKQGRTIMIVSLGFLIAALIGVTLSEYYGPQFQQVIGQMNLEGKETRFGIGWSSLWAVSTTAASNGSVNAMLDSFTPLGGLLPMFLMQLGEIIFGGAGSGLYGMIVFILLAIFIAGLLVGRTPEYLGKKIEPFDMKMVCLVILTPLLLTLIGTMLFILNPQAMSWLGNQGPHGFSEILYAFSSLANNNGSAFAGLTVDTPFMNLLGGVIMILSRFIPMLAVIYLASNLGKKKIVATGSGSLSTTNATFVTMLIIVILVVGALSFLPAMALGPIAEHFITK</sequence>
<proteinExistence type="inferred from homology"/>
<comment type="subunit">
    <text evidence="9">The system is composed of three essential subunits: KdpA, KdpB and KdpC.</text>
</comment>
<dbReference type="PANTHER" id="PTHR30607:SF2">
    <property type="entry name" value="POTASSIUM-TRANSPORTING ATPASE POTASSIUM-BINDING SUBUNIT"/>
    <property type="match status" value="1"/>
</dbReference>
<feature type="transmembrane region" description="Helical" evidence="9">
    <location>
        <begin position="289"/>
        <end position="309"/>
    </location>
</feature>
<dbReference type="GO" id="GO:0008556">
    <property type="term" value="F:P-type potassium transmembrane transporter activity"/>
    <property type="evidence" value="ECO:0007669"/>
    <property type="project" value="InterPro"/>
</dbReference>
<comment type="function">
    <text evidence="9">Part of the high-affinity ATP-driven potassium transport (or Kdp) system, which catalyzes the hydrolysis of ATP coupled with the electrogenic transport of potassium into the cytoplasm. This subunit binds the extracellular potassium ions and delivers the ions to the membrane domain of KdpB through an intramembrane tunnel.</text>
</comment>
<feature type="transmembrane region" description="Helical" evidence="9">
    <location>
        <begin position="165"/>
        <end position="187"/>
    </location>
</feature>
<evidence type="ECO:0000256" key="3">
    <source>
        <dbReference type="ARBA" id="ARBA00022538"/>
    </source>
</evidence>
<comment type="subcellular location">
    <subcellularLocation>
        <location evidence="9">Cell membrane</location>
        <topology evidence="9">Multi-pass membrane protein</topology>
    </subcellularLocation>
</comment>
<feature type="transmembrane region" description="Helical" evidence="9">
    <location>
        <begin position="452"/>
        <end position="470"/>
    </location>
</feature>
<evidence type="ECO:0000256" key="2">
    <source>
        <dbReference type="ARBA" id="ARBA00022475"/>
    </source>
</evidence>
<dbReference type="PIRSF" id="PIRSF001294">
    <property type="entry name" value="K_ATPaseA"/>
    <property type="match status" value="1"/>
</dbReference>
<dbReference type="AlphaFoldDB" id="A0A200ITN0"/>
<feature type="transmembrane region" description="Helical" evidence="9">
    <location>
        <begin position="412"/>
        <end position="431"/>
    </location>
</feature>
<protein>
    <recommendedName>
        <fullName evidence="9">Potassium-transporting ATPase potassium-binding subunit</fullName>
    </recommendedName>
    <alternativeName>
        <fullName evidence="9">ATP phosphohydrolase [potassium-transporting] A chain</fullName>
    </alternativeName>
    <alternativeName>
        <fullName evidence="9">Potassium-binding and translocating subunit A</fullName>
    </alternativeName>
    <alternativeName>
        <fullName evidence="9">Potassium-translocating ATPase A chain</fullName>
    </alternativeName>
</protein>
<dbReference type="NCBIfam" id="TIGR00680">
    <property type="entry name" value="kdpA"/>
    <property type="match status" value="1"/>
</dbReference>
<dbReference type="InterPro" id="IPR004623">
    <property type="entry name" value="KdpA"/>
</dbReference>
<reference evidence="11" key="2">
    <citation type="submission" date="2017-05" db="EMBL/GenBank/DDBJ databases">
        <authorList>
            <consortium name="The Broad Institute Genomics Platform"/>
            <consortium name="The Broad Institute Genomic Center for Infectious Diseases"/>
            <person name="Earl A."/>
            <person name="Manson A."/>
            <person name="Schwartman J."/>
            <person name="Gilmore M."/>
            <person name="Abouelleil A."/>
            <person name="Cao P."/>
            <person name="Chapman S."/>
            <person name="Cusick C."/>
            <person name="Shea T."/>
            <person name="Young S."/>
            <person name="Neafsey D."/>
            <person name="Nusbaum C."/>
            <person name="Birren B."/>
        </authorList>
    </citation>
    <scope>NUCLEOTIDE SEQUENCE</scope>
    <source>
        <strain evidence="11">9D6_DIV0238</strain>
    </source>
</reference>
<dbReference type="Proteomes" id="UP000196151">
    <property type="component" value="Chromosome"/>
</dbReference>
<feature type="transmembrane region" description="Helical" evidence="9">
    <location>
        <begin position="516"/>
        <end position="537"/>
    </location>
</feature>
<gene>
    <name evidence="9" type="primary">kdpA</name>
    <name evidence="11" type="ORF">A5889_002446</name>
    <name evidence="10" type="ORF">A5889_003127</name>
</gene>
<keyword evidence="8 9" id="KW-0472">Membrane</keyword>
<keyword evidence="5 9" id="KW-0630">Potassium</keyword>
<dbReference type="Pfam" id="PF03814">
    <property type="entry name" value="KdpA"/>
    <property type="match status" value="1"/>
</dbReference>
<evidence type="ECO:0000256" key="6">
    <source>
        <dbReference type="ARBA" id="ARBA00022989"/>
    </source>
</evidence>
<keyword evidence="7 9" id="KW-0406">Ion transport</keyword>
<dbReference type="PANTHER" id="PTHR30607">
    <property type="entry name" value="POTASSIUM-TRANSPORTING ATPASE A CHAIN"/>
    <property type="match status" value="1"/>
</dbReference>
<dbReference type="GO" id="GO:0005886">
    <property type="term" value="C:plasma membrane"/>
    <property type="evidence" value="ECO:0007669"/>
    <property type="project" value="UniProtKB-SubCell"/>
</dbReference>
<dbReference type="HAMAP" id="MF_00275">
    <property type="entry name" value="KdpA"/>
    <property type="match status" value="1"/>
</dbReference>
<evidence type="ECO:0000256" key="9">
    <source>
        <dbReference type="HAMAP-Rule" id="MF_00275"/>
    </source>
</evidence>
<evidence type="ECO:0000313" key="12">
    <source>
        <dbReference type="Proteomes" id="UP000196151"/>
    </source>
</evidence>
<dbReference type="GO" id="GO:0030955">
    <property type="term" value="F:potassium ion binding"/>
    <property type="evidence" value="ECO:0007669"/>
    <property type="project" value="UniProtKB-UniRule"/>
</dbReference>
<name>A0A200ITN0_9ENTE</name>
<dbReference type="EMBL" id="NIBQ01000004">
    <property type="protein sequence ID" value="OUZ28372.1"/>
    <property type="molecule type" value="Genomic_DNA"/>
</dbReference>
<evidence type="ECO:0000313" key="10">
    <source>
        <dbReference type="EMBL" id="OUZ28372.1"/>
    </source>
</evidence>
<reference evidence="11" key="3">
    <citation type="submission" date="2024-03" db="EMBL/GenBank/DDBJ databases">
        <title>The Genome Sequence of Enterococcus sp. DIV0238c.</title>
        <authorList>
            <consortium name="The Broad Institute Genomics Platform"/>
            <consortium name="The Broad Institute Microbial Omics Core"/>
            <consortium name="The Broad Institute Genomic Center for Infectious Diseases"/>
            <person name="Earl A."/>
            <person name="Manson A."/>
            <person name="Gilmore M."/>
            <person name="Schwartman J."/>
            <person name="Shea T."/>
            <person name="Abouelleil A."/>
            <person name="Cao P."/>
            <person name="Chapman S."/>
            <person name="Cusick C."/>
            <person name="Young S."/>
            <person name="Neafsey D."/>
            <person name="Nusbaum C."/>
            <person name="Birren B."/>
        </authorList>
    </citation>
    <scope>NUCLEOTIDE SEQUENCE</scope>
    <source>
        <strain evidence="11">9D6_DIV0238</strain>
    </source>
</reference>
<feature type="transmembrane region" description="Helical" evidence="9">
    <location>
        <begin position="321"/>
        <end position="340"/>
    </location>
</feature>
<evidence type="ECO:0000313" key="11">
    <source>
        <dbReference type="EMBL" id="WYJ94904.1"/>
    </source>
</evidence>
<feature type="transmembrane region" description="Helical" evidence="9">
    <location>
        <begin position="208"/>
        <end position="230"/>
    </location>
</feature>